<reference evidence="3 4" key="1">
    <citation type="submission" date="2019-03" db="EMBL/GenBank/DDBJ databases">
        <title>Genomic Encyclopedia of Type Strains, Phase IV (KMG-IV): sequencing the most valuable type-strain genomes for metagenomic binning, comparative biology and taxonomic classification.</title>
        <authorList>
            <person name="Goeker M."/>
        </authorList>
    </citation>
    <scope>NUCLEOTIDE SEQUENCE [LARGE SCALE GENOMIC DNA]</scope>
    <source>
        <strain evidence="3 4">DSM 25488</strain>
    </source>
</reference>
<evidence type="ECO:0000313" key="4">
    <source>
        <dbReference type="Proteomes" id="UP000295724"/>
    </source>
</evidence>
<dbReference type="EMBL" id="SNZB01000005">
    <property type="protein sequence ID" value="TDR18356.1"/>
    <property type="molecule type" value="Genomic_DNA"/>
</dbReference>
<proteinExistence type="predicted"/>
<accession>A0A4R6XG36</accession>
<comment type="caution">
    <text evidence="3">The sequence shown here is derived from an EMBL/GenBank/DDBJ whole genome shotgun (WGS) entry which is preliminary data.</text>
</comment>
<dbReference type="SUPFAM" id="SSF53474">
    <property type="entry name" value="alpha/beta-Hydrolases"/>
    <property type="match status" value="1"/>
</dbReference>
<feature type="chain" id="PRO_5020687605" description="Conditioned medium factor" evidence="2">
    <location>
        <begin position="23"/>
        <end position="646"/>
    </location>
</feature>
<organism evidence="3 4">
    <name type="scientific">Marinicella litoralis</name>
    <dbReference type="NCBI Taxonomy" id="644220"/>
    <lineage>
        <taxon>Bacteria</taxon>
        <taxon>Pseudomonadati</taxon>
        <taxon>Pseudomonadota</taxon>
        <taxon>Gammaproteobacteria</taxon>
        <taxon>Lysobacterales</taxon>
        <taxon>Marinicellaceae</taxon>
        <taxon>Marinicella</taxon>
    </lineage>
</organism>
<sequence length="646" mass="70404">MNKLKFMGVTASIILTSTISVAGPIAKQLAGPAEEIELMQKASPESSAIVSKHAMISIDLSENAEGQMEWKNNLLIDGDNPKVLLFSPNRENWQLSVRGVGSQKSNQSIGLDFITRETSLGMGSEQFPATQFDLQNLKSGRYEFAVSADKKEAANGYLLVSSDSPYRLKSYVSSAGQLVGDVINLNALAFDDSEFTVVKNDLQLIQTSFMRITAPDGTVKEVSMFDDGLEFDKAAFDGEFNGNFKAEQAGLYQVQVVTKGITPFGKPFFRTAEHIIPVIHSDLALSSKQAIGAYTNPHKIDLSFALATAEKDLKLRVFAEVWGSNSHAKELTSVSWLSTIVDLKDGQVHLELDDRWLLNKGVQAPYELKNVRIEDTNHYISMLEIDRLPLALPGISEQSKASHDGGLTESMLKGVKPESLTAVDKAAGGKLMLVHGYCSGDAWGPVQYQFSNSVKFTDFNQNRSHDAFARLIDSYGDNFPSFGVVAHSQGGAASLHLYTYYWSGLDNAGSGRLIQSVGTPYQGTPLAGNLALIGDIFGVGCGYNSNLTTSGASSWLSGIPTWARNKVNYYTTSFTDKWWRYDYCNIASDLVLSDPEDGTTEKSRGQLSGAVNRGHRTGQCHTEGMRDMAQTRDSGRNGSMSTNAAR</sequence>
<name>A0A4R6XG36_9GAMM</name>
<feature type="compositionally biased region" description="Basic and acidic residues" evidence="1">
    <location>
        <begin position="623"/>
        <end position="635"/>
    </location>
</feature>
<dbReference type="RefSeq" id="WP_099019640.1">
    <property type="nucleotide sequence ID" value="NZ_NIHB01000003.1"/>
</dbReference>
<feature type="region of interest" description="Disordered" evidence="1">
    <location>
        <begin position="595"/>
        <end position="646"/>
    </location>
</feature>
<dbReference type="Proteomes" id="UP000295724">
    <property type="component" value="Unassembled WGS sequence"/>
</dbReference>
<evidence type="ECO:0000256" key="2">
    <source>
        <dbReference type="SAM" id="SignalP"/>
    </source>
</evidence>
<gene>
    <name evidence="3" type="ORF">C8D91_2273</name>
</gene>
<evidence type="ECO:0008006" key="5">
    <source>
        <dbReference type="Google" id="ProtNLM"/>
    </source>
</evidence>
<dbReference type="NCBIfam" id="NF041940">
    <property type="entry name" value="choice_anch_X"/>
    <property type="match status" value="1"/>
</dbReference>
<dbReference type="Gene3D" id="3.40.50.1820">
    <property type="entry name" value="alpha/beta hydrolase"/>
    <property type="match status" value="1"/>
</dbReference>
<keyword evidence="4" id="KW-1185">Reference proteome</keyword>
<dbReference type="InterPro" id="IPR029058">
    <property type="entry name" value="AB_hydrolase_fold"/>
</dbReference>
<evidence type="ECO:0000256" key="1">
    <source>
        <dbReference type="SAM" id="MobiDB-lite"/>
    </source>
</evidence>
<evidence type="ECO:0000313" key="3">
    <source>
        <dbReference type="EMBL" id="TDR18356.1"/>
    </source>
</evidence>
<keyword evidence="2" id="KW-0732">Signal</keyword>
<feature type="compositionally biased region" description="Polar residues" evidence="1">
    <location>
        <begin position="636"/>
        <end position="646"/>
    </location>
</feature>
<dbReference type="OrthoDB" id="6189002at2"/>
<feature type="signal peptide" evidence="2">
    <location>
        <begin position="1"/>
        <end position="22"/>
    </location>
</feature>
<protein>
    <recommendedName>
        <fullName evidence="5">Conditioned medium factor</fullName>
    </recommendedName>
</protein>
<dbReference type="AlphaFoldDB" id="A0A4R6XG36"/>